<keyword evidence="1" id="KW-1133">Transmembrane helix</keyword>
<keyword evidence="3" id="KW-1185">Reference proteome</keyword>
<keyword evidence="1" id="KW-0472">Membrane</keyword>
<dbReference type="AlphaFoldDB" id="A0A9Q9IA84"/>
<feature type="transmembrane region" description="Helical" evidence="1">
    <location>
        <begin position="113"/>
        <end position="135"/>
    </location>
</feature>
<evidence type="ECO:0000313" key="3">
    <source>
        <dbReference type="Proteomes" id="UP001058003"/>
    </source>
</evidence>
<organism evidence="2 3">
    <name type="scientific">Dactylosporangium aurantiacum</name>
    <dbReference type="NCBI Taxonomy" id="35754"/>
    <lineage>
        <taxon>Bacteria</taxon>
        <taxon>Bacillati</taxon>
        <taxon>Actinomycetota</taxon>
        <taxon>Actinomycetes</taxon>
        <taxon>Micromonosporales</taxon>
        <taxon>Micromonosporaceae</taxon>
        <taxon>Dactylosporangium</taxon>
    </lineage>
</organism>
<feature type="transmembrane region" description="Helical" evidence="1">
    <location>
        <begin position="5"/>
        <end position="23"/>
    </location>
</feature>
<accession>A0A9Q9IA84</accession>
<dbReference type="OrthoDB" id="2082317at2"/>
<feature type="transmembrane region" description="Helical" evidence="1">
    <location>
        <begin position="35"/>
        <end position="56"/>
    </location>
</feature>
<evidence type="ECO:0000256" key="1">
    <source>
        <dbReference type="SAM" id="Phobius"/>
    </source>
</evidence>
<protein>
    <submittedName>
        <fullName evidence="2">Uncharacterized protein</fullName>
    </submittedName>
</protein>
<dbReference type="Proteomes" id="UP001058003">
    <property type="component" value="Chromosome"/>
</dbReference>
<proteinExistence type="predicted"/>
<dbReference type="EMBL" id="CP073767">
    <property type="protein sequence ID" value="UWZ50287.1"/>
    <property type="molecule type" value="Genomic_DNA"/>
</dbReference>
<evidence type="ECO:0000313" key="2">
    <source>
        <dbReference type="EMBL" id="UWZ50287.1"/>
    </source>
</evidence>
<reference evidence="2" key="1">
    <citation type="submission" date="2021-04" db="EMBL/GenBank/DDBJ databases">
        <title>Dactylosporangium aurantiacum NRRL B-8018 full assembly.</title>
        <authorList>
            <person name="Hartkoorn R.C."/>
            <person name="Beaudoing E."/>
            <person name="Hot D."/>
        </authorList>
    </citation>
    <scope>NUCLEOTIDE SEQUENCE</scope>
    <source>
        <strain evidence="2">NRRL B-8018</strain>
    </source>
</reference>
<keyword evidence="1" id="KW-0812">Transmembrane</keyword>
<gene>
    <name evidence="2" type="ORF">Daura_25920</name>
</gene>
<name>A0A9Q9IA84_9ACTN</name>
<dbReference type="RefSeq" id="WP_033364287.1">
    <property type="nucleotide sequence ID" value="NZ_CP073767.1"/>
</dbReference>
<feature type="transmembrane region" description="Helical" evidence="1">
    <location>
        <begin position="68"/>
        <end position="92"/>
    </location>
</feature>
<sequence>MVIGFIIGCEIAFWVVLAVGLLLRYPLRRPRAGAVVLAAVPVVDLVLLVACAADLAGGATAGSRHALAALYLGFSVAFGPSMVRWADARFAYRFAGGPKPEKPADKRAHEWRLFRLAAVAWAITCALLGAGIWWIGDPARTLALKAGAGQVTFVLVVWFVVGPLLTSNKSGRKQSTSKTKRR</sequence>
<dbReference type="KEGG" id="daur:Daura_25920"/>
<feature type="transmembrane region" description="Helical" evidence="1">
    <location>
        <begin position="147"/>
        <end position="165"/>
    </location>
</feature>